<feature type="binding site" evidence="2">
    <location>
        <position position="105"/>
    </location>
    <ligand>
        <name>CoA</name>
        <dbReference type="ChEBI" id="CHEBI:57287"/>
    </ligand>
</feature>
<dbReference type="InterPro" id="IPR003542">
    <property type="entry name" value="Enbac_synth_compD-like"/>
</dbReference>
<dbReference type="SUPFAM" id="SSF56214">
    <property type="entry name" value="4'-phosphopantetheinyl transferase"/>
    <property type="match status" value="1"/>
</dbReference>
<reference evidence="6 7" key="1">
    <citation type="submission" date="2016-10" db="EMBL/GenBank/DDBJ databases">
        <authorList>
            <person name="de Groot N.N."/>
        </authorList>
    </citation>
    <scope>NUCLEOTIDE SEQUENCE [LARGE SCALE GENOMIC DNA]</scope>
    <source>
        <strain evidence="6 7">DSM 43794</strain>
    </source>
</reference>
<feature type="binding site" evidence="2">
    <location>
        <position position="150"/>
    </location>
    <ligand>
        <name>CoA</name>
        <dbReference type="ChEBI" id="CHEBI:57287"/>
    </ligand>
</feature>
<dbReference type="GO" id="GO:0005886">
    <property type="term" value="C:plasma membrane"/>
    <property type="evidence" value="ECO:0007669"/>
    <property type="project" value="TreeGrafter"/>
</dbReference>
<name>A0A1H1A6M3_9ACTN</name>
<dbReference type="Pfam" id="PF01648">
    <property type="entry name" value="ACPS"/>
    <property type="match status" value="1"/>
</dbReference>
<dbReference type="GO" id="GO:0009239">
    <property type="term" value="P:enterobactin biosynthetic process"/>
    <property type="evidence" value="ECO:0007669"/>
    <property type="project" value="InterPro"/>
</dbReference>
<comment type="cofactor">
    <cofactor evidence="3">
        <name>Mg(2+)</name>
        <dbReference type="ChEBI" id="CHEBI:18420"/>
    </cofactor>
</comment>
<evidence type="ECO:0000313" key="6">
    <source>
        <dbReference type="EMBL" id="SDQ35358.1"/>
    </source>
</evidence>
<feature type="binding site" evidence="2">
    <location>
        <position position="154"/>
    </location>
    <ligand>
        <name>CoA</name>
        <dbReference type="ChEBI" id="CHEBI:57287"/>
    </ligand>
</feature>
<evidence type="ECO:0000256" key="1">
    <source>
        <dbReference type="ARBA" id="ARBA00022679"/>
    </source>
</evidence>
<dbReference type="InterPro" id="IPR037143">
    <property type="entry name" value="4-PPantetheinyl_Trfase_dom_sf"/>
</dbReference>
<dbReference type="Pfam" id="PF17837">
    <property type="entry name" value="4PPT_N"/>
    <property type="match status" value="1"/>
</dbReference>
<dbReference type="Gene3D" id="3.90.470.20">
    <property type="entry name" value="4'-phosphopantetheinyl transferase domain"/>
    <property type="match status" value="1"/>
</dbReference>
<gene>
    <name evidence="6" type="ORF">SAMN04489764_0351</name>
</gene>
<feature type="domain" description="4'-phosphopantetheinyl transferase N-terminal" evidence="5">
    <location>
        <begin position="27"/>
        <end position="94"/>
    </location>
</feature>
<feature type="binding site" evidence="2">
    <location>
        <begin position="83"/>
        <end position="84"/>
    </location>
    <ligand>
        <name>CoA</name>
        <dbReference type="ChEBI" id="CHEBI:57287"/>
    </ligand>
</feature>
<feature type="binding site" evidence="2">
    <location>
        <position position="164"/>
    </location>
    <ligand>
        <name>CoA</name>
        <dbReference type="ChEBI" id="CHEBI:57287"/>
    </ligand>
</feature>
<feature type="binding site" evidence="2">
    <location>
        <position position="47"/>
    </location>
    <ligand>
        <name>CoA</name>
        <dbReference type="ChEBI" id="CHEBI:57287"/>
    </ligand>
</feature>
<sequence length="217" mass="23603">MIGQILPPYVVAVDTTDDPPDAFLFPEEEAVISKAVDKRRREFTTGRFCARRALELLGEPPVAIPTGARGEPLWPPHVIGSITHCDGYRGAAVAAESAAAAIGIDAEPNGRLPDGVLSTISLPEERDMLRRLADRDPGVRWDRMLFCAKEAVYKAWFPLAGRWLGFEDAVISLRPDGTFSARLKVTGPTVNGRRLTGFSGRWLVRDGLILTAIVVAA</sequence>
<dbReference type="GO" id="GO:0009366">
    <property type="term" value="C:enterobactin synthetase complex"/>
    <property type="evidence" value="ECO:0007669"/>
    <property type="project" value="InterPro"/>
</dbReference>
<evidence type="ECO:0000256" key="2">
    <source>
        <dbReference type="PIRSR" id="PIRSR603542-1"/>
    </source>
</evidence>
<dbReference type="GO" id="GO:0000287">
    <property type="term" value="F:magnesium ion binding"/>
    <property type="evidence" value="ECO:0007669"/>
    <property type="project" value="InterPro"/>
</dbReference>
<feature type="binding site" evidence="3">
    <location>
        <position position="107"/>
    </location>
    <ligand>
        <name>Mg(2+)</name>
        <dbReference type="ChEBI" id="CHEBI:18420"/>
    </ligand>
</feature>
<dbReference type="PANTHER" id="PTHR38096">
    <property type="entry name" value="ENTEROBACTIN SYNTHASE COMPONENT D"/>
    <property type="match status" value="1"/>
</dbReference>
<dbReference type="InterPro" id="IPR008278">
    <property type="entry name" value="4-PPantetheinyl_Trfase_dom"/>
</dbReference>
<dbReference type="RefSeq" id="WP_093257220.1">
    <property type="nucleotide sequence ID" value="NZ_FNKK01000002.1"/>
</dbReference>
<evidence type="ECO:0000259" key="4">
    <source>
        <dbReference type="Pfam" id="PF01648"/>
    </source>
</evidence>
<feature type="binding site" evidence="3">
    <location>
        <position position="105"/>
    </location>
    <ligand>
        <name>Mg(2+)</name>
        <dbReference type="ChEBI" id="CHEBI:18420"/>
    </ligand>
</feature>
<dbReference type="InterPro" id="IPR041354">
    <property type="entry name" value="4PPT_N"/>
</dbReference>
<dbReference type="PRINTS" id="PR01399">
    <property type="entry name" value="ENTSNTHTASED"/>
</dbReference>
<feature type="binding site" evidence="3">
    <location>
        <position position="106"/>
    </location>
    <ligand>
        <name>Mg(2+)</name>
        <dbReference type="ChEBI" id="CHEBI:18420"/>
    </ligand>
</feature>
<organism evidence="6 7">
    <name type="scientific">Thermostaphylospora chromogena</name>
    <dbReference type="NCBI Taxonomy" id="35622"/>
    <lineage>
        <taxon>Bacteria</taxon>
        <taxon>Bacillati</taxon>
        <taxon>Actinomycetota</taxon>
        <taxon>Actinomycetes</taxon>
        <taxon>Streptosporangiales</taxon>
        <taxon>Thermomonosporaceae</taxon>
        <taxon>Thermostaphylospora</taxon>
    </lineage>
</organism>
<accession>A0A1H1A6M3</accession>
<feature type="binding site" evidence="2">
    <location>
        <position position="39"/>
    </location>
    <ligand>
        <name>CoA</name>
        <dbReference type="ChEBI" id="CHEBI:57287"/>
    </ligand>
</feature>
<proteinExistence type="predicted"/>
<feature type="domain" description="4'-phosphopantetheinyl transferase" evidence="4">
    <location>
        <begin position="101"/>
        <end position="183"/>
    </location>
</feature>
<keyword evidence="3" id="KW-0460">Magnesium</keyword>
<evidence type="ECO:0000256" key="3">
    <source>
        <dbReference type="PIRSR" id="PIRSR603542-2"/>
    </source>
</evidence>
<keyword evidence="3" id="KW-0479">Metal-binding</keyword>
<dbReference type="OrthoDB" id="8210607at2"/>
<keyword evidence="1 6" id="KW-0808">Transferase</keyword>
<dbReference type="GO" id="GO:0008897">
    <property type="term" value="F:holo-[acyl-carrier-protein] synthase activity"/>
    <property type="evidence" value="ECO:0007669"/>
    <property type="project" value="InterPro"/>
</dbReference>
<evidence type="ECO:0000259" key="5">
    <source>
        <dbReference type="Pfam" id="PF17837"/>
    </source>
</evidence>
<dbReference type="Proteomes" id="UP000217103">
    <property type="component" value="Unassembled WGS sequence"/>
</dbReference>
<dbReference type="EMBL" id="FNKK01000002">
    <property type="protein sequence ID" value="SDQ35358.1"/>
    <property type="molecule type" value="Genomic_DNA"/>
</dbReference>
<protein>
    <submittedName>
        <fullName evidence="6">4'-phosphopantetheinyl transferase EntD (Siderophore biosynthesis)</fullName>
    </submittedName>
</protein>
<dbReference type="PANTHER" id="PTHR38096:SF1">
    <property type="entry name" value="ENTEROBACTIN SYNTHASE COMPONENT D"/>
    <property type="match status" value="1"/>
</dbReference>
<keyword evidence="7" id="KW-1185">Reference proteome</keyword>
<evidence type="ECO:0000313" key="7">
    <source>
        <dbReference type="Proteomes" id="UP000217103"/>
    </source>
</evidence>
<dbReference type="STRING" id="35622.SAMN04489764_0351"/>
<dbReference type="AlphaFoldDB" id="A0A1H1A6M3"/>